<reference evidence="1 2" key="1">
    <citation type="submission" date="2023-11" db="EMBL/GenBank/DDBJ databases">
        <authorList>
            <person name="Cook R."/>
            <person name="Crisci M."/>
            <person name="Pye H."/>
            <person name="Adriaenssens E."/>
            <person name="Santini J."/>
        </authorList>
    </citation>
    <scope>NUCLEOTIDE SEQUENCE [LARGE SCALE GENOMIC DNA]</scope>
    <source>
        <strain evidence="1">Lak_Megaphage_RVC_AP3_GC26</strain>
    </source>
</reference>
<organism evidence="1 2">
    <name type="scientific">phage Lak_Megaphage_RVC_AP3_GC26</name>
    <dbReference type="NCBI Taxonomy" id="3109225"/>
    <lineage>
        <taxon>Viruses</taxon>
        <taxon>Duplodnaviria</taxon>
        <taxon>Heunggongvirae</taxon>
        <taxon>Uroviricota</taxon>
        <taxon>Caudoviricetes</taxon>
        <taxon>Caudoviricetes code 15 clade</taxon>
    </lineage>
</organism>
<accession>A0ABZ0Z242</accession>
<dbReference type="Proteomes" id="UP001348805">
    <property type="component" value="Segment"/>
</dbReference>
<dbReference type="EMBL" id="OR769219">
    <property type="protein sequence ID" value="WQJ51131.1"/>
    <property type="molecule type" value="Genomic_DNA"/>
</dbReference>
<name>A0ABZ0Z242_9CAUD</name>
<evidence type="ECO:0000313" key="1">
    <source>
        <dbReference type="EMBL" id="WQJ51131.1"/>
    </source>
</evidence>
<protein>
    <submittedName>
        <fullName evidence="1">Uncharacterized protein</fullName>
    </submittedName>
</protein>
<keyword evidence="2" id="KW-1185">Reference proteome</keyword>
<evidence type="ECO:0000313" key="2">
    <source>
        <dbReference type="Proteomes" id="UP001348805"/>
    </source>
</evidence>
<sequence length="206" mass="24549">MNKIQKKRLYESIMRSVSKTVKKKLNEADDSFENNEIYTYLHDMFETAEKYNQVFQKDKFVKLFGYNNMKLQLPYSLMLNIDDYDIECYDIDSLETEFNNNPDAFSDIKKMRLSFFISNDEDDAKNDRQKYFTRMFPNACESIAKKFGYEFDDDGYHLSIYSNYELETIGDLENTIDEVLNIYKELYIRAESIAHKAILTILHMKS</sequence>
<proteinExistence type="predicted"/>